<evidence type="ECO:0000259" key="3">
    <source>
        <dbReference type="Pfam" id="PF03816"/>
    </source>
</evidence>
<dbReference type="InterPro" id="IPR050922">
    <property type="entry name" value="LytR/CpsA/Psr_CW_biosynth"/>
</dbReference>
<dbReference type="InterPro" id="IPR004474">
    <property type="entry name" value="LytR_CpsA_psr"/>
</dbReference>
<protein>
    <recommendedName>
        <fullName evidence="3">Cell envelope-related transcriptional attenuator domain-containing protein</fullName>
    </recommendedName>
</protein>
<accession>A0A1U9KAN0</accession>
<dbReference type="EMBL" id="CP019699">
    <property type="protein sequence ID" value="AQS57129.1"/>
    <property type="molecule type" value="Genomic_DNA"/>
</dbReference>
<dbReference type="RefSeq" id="WP_169835643.1">
    <property type="nucleotide sequence ID" value="NZ_CP019699.1"/>
</dbReference>
<dbReference type="Proteomes" id="UP000188603">
    <property type="component" value="Chromosome"/>
</dbReference>
<keyword evidence="2" id="KW-0472">Membrane</keyword>
<dbReference type="PANTHER" id="PTHR33392:SF6">
    <property type="entry name" value="POLYISOPRENYL-TEICHOIC ACID--PEPTIDOGLYCAN TEICHOIC ACID TRANSFERASE TAGU"/>
    <property type="match status" value="1"/>
</dbReference>
<dbReference type="Pfam" id="PF03816">
    <property type="entry name" value="LytR_cpsA_psr"/>
    <property type="match status" value="1"/>
</dbReference>
<sequence length="319" mass="36512">MGDSLSRSSKKKTKRRWVWLTLTAVFICIFIYGGLYAYDIYHSVKSTYKPIPERPKSEKREETVSIQEQDPVSFLLLGVDKRANDPGRSDTMMVATLNPAKQSMILFNIPRDTYVDIVGKGIKDKINHAYAYGGVEMAIHTVENFLDIPIDYYAEINMQGFREAIDALGGVAVNVPFTFEFGGILFEEGPMFMDGETAMKYVQMRKLDPRGDFGRNERQQQVIKAILKQSLSVKNFNKVDNVIETVGNHLKTSVAPSDYMSLQEIYRNLDTNQIESFQIEGQGQMIDGIYYYIVDDAERERVSQRLKEHLDLQSEYTQT</sequence>
<keyword evidence="2" id="KW-1133">Transmembrane helix</keyword>
<name>A0A1U9KAN0_9BACL</name>
<dbReference type="PANTHER" id="PTHR33392">
    <property type="entry name" value="POLYISOPRENYL-TEICHOIC ACID--PEPTIDOGLYCAN TEICHOIC ACID TRANSFERASE TAGU"/>
    <property type="match status" value="1"/>
</dbReference>
<dbReference type="KEGG" id="ntr:B0W44_16605"/>
<reference evidence="4 5" key="1">
    <citation type="journal article" date="2015" name="Int. J. Syst. Evol. Microbiol.">
        <title>Novibacillus thermophilus gen. nov., sp. nov., a Gram-staining-negative and moderately thermophilic member of the family Thermoactinomycetaceae.</title>
        <authorList>
            <person name="Yang G."/>
            <person name="Chen J."/>
            <person name="Zhou S."/>
        </authorList>
    </citation>
    <scope>NUCLEOTIDE SEQUENCE [LARGE SCALE GENOMIC DNA]</scope>
    <source>
        <strain evidence="4 5">SG-1</strain>
    </source>
</reference>
<dbReference type="AlphaFoldDB" id="A0A1U9KAN0"/>
<feature type="domain" description="Cell envelope-related transcriptional attenuator" evidence="3">
    <location>
        <begin position="88"/>
        <end position="230"/>
    </location>
</feature>
<evidence type="ECO:0000313" key="4">
    <source>
        <dbReference type="EMBL" id="AQS57129.1"/>
    </source>
</evidence>
<dbReference type="NCBIfam" id="TIGR00350">
    <property type="entry name" value="lytR_cpsA_psr"/>
    <property type="match status" value="1"/>
</dbReference>
<keyword evidence="5" id="KW-1185">Reference proteome</keyword>
<keyword evidence="2" id="KW-0812">Transmembrane</keyword>
<evidence type="ECO:0000313" key="5">
    <source>
        <dbReference type="Proteomes" id="UP000188603"/>
    </source>
</evidence>
<evidence type="ECO:0000256" key="2">
    <source>
        <dbReference type="SAM" id="Phobius"/>
    </source>
</evidence>
<dbReference type="Gene3D" id="3.40.630.190">
    <property type="entry name" value="LCP protein"/>
    <property type="match status" value="1"/>
</dbReference>
<evidence type="ECO:0000256" key="1">
    <source>
        <dbReference type="ARBA" id="ARBA00006068"/>
    </source>
</evidence>
<feature type="transmembrane region" description="Helical" evidence="2">
    <location>
        <begin position="17"/>
        <end position="38"/>
    </location>
</feature>
<proteinExistence type="inferred from homology"/>
<gene>
    <name evidence="4" type="ORF">B0W44_16605</name>
</gene>
<comment type="similarity">
    <text evidence="1">Belongs to the LytR/CpsA/Psr (LCP) family.</text>
</comment>
<organism evidence="4 5">
    <name type="scientific">Novibacillus thermophilus</name>
    <dbReference type="NCBI Taxonomy" id="1471761"/>
    <lineage>
        <taxon>Bacteria</taxon>
        <taxon>Bacillati</taxon>
        <taxon>Bacillota</taxon>
        <taxon>Bacilli</taxon>
        <taxon>Bacillales</taxon>
        <taxon>Thermoactinomycetaceae</taxon>
        <taxon>Novibacillus</taxon>
    </lineage>
</organism>
<dbReference type="STRING" id="1471761.B0W44_16605"/>